<sequence>ARITTLGCKLEWTAPREGDYALRVLVYNGKRKFPQRILSFFVRDLWIVIAGDGFASGQGNPDEAQRLLGAIPAKYHYDSKCQRSGHSFAVKLFDLINANDYPFHGLLMTFVACQGATVKGMIEPQV</sequence>
<dbReference type="Proteomes" id="UP000887566">
    <property type="component" value="Unplaced"/>
</dbReference>
<dbReference type="AlphaFoldDB" id="A0A914VSK2"/>
<keyword evidence="1" id="KW-1185">Reference proteome</keyword>
<dbReference type="InterPro" id="IPR036514">
    <property type="entry name" value="SGNH_hydro_sf"/>
</dbReference>
<evidence type="ECO:0000313" key="1">
    <source>
        <dbReference type="Proteomes" id="UP000887566"/>
    </source>
</evidence>
<dbReference type="Gene3D" id="3.40.50.1110">
    <property type="entry name" value="SGNH hydrolase"/>
    <property type="match status" value="1"/>
</dbReference>
<protein>
    <submittedName>
        <fullName evidence="2">Uncharacterized protein</fullName>
    </submittedName>
</protein>
<evidence type="ECO:0000313" key="2">
    <source>
        <dbReference type="WBParaSite" id="PSAMB.scaffold23275size439.g38857.t1"/>
    </source>
</evidence>
<proteinExistence type="predicted"/>
<name>A0A914VSK2_9BILA</name>
<organism evidence="1 2">
    <name type="scientific">Plectus sambesii</name>
    <dbReference type="NCBI Taxonomy" id="2011161"/>
    <lineage>
        <taxon>Eukaryota</taxon>
        <taxon>Metazoa</taxon>
        <taxon>Ecdysozoa</taxon>
        <taxon>Nematoda</taxon>
        <taxon>Chromadorea</taxon>
        <taxon>Plectida</taxon>
        <taxon>Plectina</taxon>
        <taxon>Plectoidea</taxon>
        <taxon>Plectidae</taxon>
        <taxon>Plectus</taxon>
    </lineage>
</organism>
<reference evidence="2" key="1">
    <citation type="submission" date="2022-11" db="UniProtKB">
        <authorList>
            <consortium name="WormBaseParasite"/>
        </authorList>
    </citation>
    <scope>IDENTIFICATION</scope>
</reference>
<accession>A0A914VSK2</accession>
<dbReference type="WBParaSite" id="PSAMB.scaffold23275size439.g38857.t1">
    <property type="protein sequence ID" value="PSAMB.scaffold23275size439.g38857.t1"/>
    <property type="gene ID" value="PSAMB.scaffold23275size439.g38857"/>
</dbReference>